<comment type="subcellular location">
    <subcellularLocation>
        <location evidence="1">Cell membrane</location>
        <topology evidence="1">Multi-pass membrane protein</topology>
    </subcellularLocation>
</comment>
<keyword evidence="2 7" id="KW-0812">Transmembrane</keyword>
<evidence type="ECO:0000313" key="11">
    <source>
        <dbReference type="Proteomes" id="UP000280696"/>
    </source>
</evidence>
<dbReference type="InterPro" id="IPR011527">
    <property type="entry name" value="ABC1_TM_dom"/>
</dbReference>
<dbReference type="CDD" id="cd18549">
    <property type="entry name" value="ABC_6TM_YwjA_like"/>
    <property type="match status" value="1"/>
</dbReference>
<evidence type="ECO:0000256" key="3">
    <source>
        <dbReference type="ARBA" id="ARBA00022741"/>
    </source>
</evidence>
<keyword evidence="3" id="KW-0547">Nucleotide-binding</keyword>
<protein>
    <submittedName>
        <fullName evidence="10">ABC transporter ATP-binding protein</fullName>
    </submittedName>
</protein>
<keyword evidence="4 10" id="KW-0067">ATP-binding</keyword>
<evidence type="ECO:0000313" key="10">
    <source>
        <dbReference type="EMBL" id="RKI90164.1"/>
    </source>
</evidence>
<evidence type="ECO:0000256" key="2">
    <source>
        <dbReference type="ARBA" id="ARBA00022692"/>
    </source>
</evidence>
<dbReference type="AlphaFoldDB" id="A0A3A9AGG4"/>
<evidence type="ECO:0000256" key="7">
    <source>
        <dbReference type="SAM" id="Phobius"/>
    </source>
</evidence>
<evidence type="ECO:0000256" key="1">
    <source>
        <dbReference type="ARBA" id="ARBA00004651"/>
    </source>
</evidence>
<evidence type="ECO:0000256" key="5">
    <source>
        <dbReference type="ARBA" id="ARBA00022989"/>
    </source>
</evidence>
<evidence type="ECO:0000259" key="8">
    <source>
        <dbReference type="PROSITE" id="PS50893"/>
    </source>
</evidence>
<dbReference type="Proteomes" id="UP000280696">
    <property type="component" value="Unassembled WGS sequence"/>
</dbReference>
<keyword evidence="6 7" id="KW-0472">Membrane</keyword>
<dbReference type="InterPro" id="IPR003439">
    <property type="entry name" value="ABC_transporter-like_ATP-bd"/>
</dbReference>
<dbReference type="Pfam" id="PF00664">
    <property type="entry name" value="ABC_membrane"/>
    <property type="match status" value="1"/>
</dbReference>
<dbReference type="PROSITE" id="PS50893">
    <property type="entry name" value="ABC_TRANSPORTER_2"/>
    <property type="match status" value="1"/>
</dbReference>
<feature type="domain" description="ABC transporter" evidence="8">
    <location>
        <begin position="341"/>
        <end position="575"/>
    </location>
</feature>
<dbReference type="FunFam" id="3.40.50.300:FF:000218">
    <property type="entry name" value="Multidrug ABC transporter ATP-binding protein"/>
    <property type="match status" value="1"/>
</dbReference>
<name>A0A3A9AGG4_9FIRM</name>
<dbReference type="Pfam" id="PF00005">
    <property type="entry name" value="ABC_tran"/>
    <property type="match status" value="1"/>
</dbReference>
<dbReference type="InterPro" id="IPR027417">
    <property type="entry name" value="P-loop_NTPase"/>
</dbReference>
<dbReference type="InterPro" id="IPR017871">
    <property type="entry name" value="ABC_transporter-like_CS"/>
</dbReference>
<dbReference type="GO" id="GO:0015421">
    <property type="term" value="F:ABC-type oligopeptide transporter activity"/>
    <property type="evidence" value="ECO:0007669"/>
    <property type="project" value="TreeGrafter"/>
</dbReference>
<dbReference type="InterPro" id="IPR003593">
    <property type="entry name" value="AAA+_ATPase"/>
</dbReference>
<evidence type="ECO:0000256" key="4">
    <source>
        <dbReference type="ARBA" id="ARBA00022840"/>
    </source>
</evidence>
<reference evidence="10 11" key="1">
    <citation type="submission" date="2018-09" db="EMBL/GenBank/DDBJ databases">
        <title>Murine metabolic-syndrome-specific gut microbial biobank.</title>
        <authorList>
            <person name="Liu C."/>
        </authorList>
    </citation>
    <scope>NUCLEOTIDE SEQUENCE [LARGE SCALE GENOMIC DNA]</scope>
    <source>
        <strain evidence="10 11">0.1xD8-82</strain>
    </source>
</reference>
<dbReference type="PROSITE" id="PS00211">
    <property type="entry name" value="ABC_TRANSPORTER_1"/>
    <property type="match status" value="1"/>
</dbReference>
<dbReference type="Gene3D" id="3.40.50.300">
    <property type="entry name" value="P-loop containing nucleotide triphosphate hydrolases"/>
    <property type="match status" value="1"/>
</dbReference>
<dbReference type="PANTHER" id="PTHR43394">
    <property type="entry name" value="ATP-DEPENDENT PERMEASE MDL1, MITOCHONDRIAL"/>
    <property type="match status" value="1"/>
</dbReference>
<feature type="transmembrane region" description="Helical" evidence="7">
    <location>
        <begin position="21"/>
        <end position="41"/>
    </location>
</feature>
<dbReference type="SMART" id="SM00382">
    <property type="entry name" value="AAA"/>
    <property type="match status" value="1"/>
</dbReference>
<dbReference type="InterPro" id="IPR036640">
    <property type="entry name" value="ABC1_TM_sf"/>
</dbReference>
<dbReference type="RefSeq" id="WP_120471142.1">
    <property type="nucleotide sequence ID" value="NZ_RAYQ01000016.1"/>
</dbReference>
<keyword evidence="5 7" id="KW-1133">Transmembrane helix</keyword>
<feature type="transmembrane region" description="Helical" evidence="7">
    <location>
        <begin position="281"/>
        <end position="299"/>
    </location>
</feature>
<dbReference type="GO" id="GO:0016887">
    <property type="term" value="F:ATP hydrolysis activity"/>
    <property type="evidence" value="ECO:0007669"/>
    <property type="project" value="InterPro"/>
</dbReference>
<sequence>MKNNKKLFCRLVSFYQPYLGMFIADLVSALAVSGIALVLPLGVRYIADNLLEGGNAQPGSIGRAGFCLIAMVLVQAACYYFWDYQGHYLGAKIERDMRGQMFRHCEKLSFSYYDEHTVGDLMSRITSDSLALAEFFHHVPEDILVNSVKFVGASVILFTINRQTTLIILTFLPFMLAYTLYFNKKMGVAMGQARESMSGINSQVEDSLLGIRVVQSFANEALEDEKFTRQNQRFLADRRLSYHSEAQLYCGMDTFAALIPIAVVVFGGLAIRKGAMSLSDLLAFLLYISYFTGPVQSLVNTSRLLQEGKSSFRRYIELMETEPAVQDDPDLVEMGNIKGKLEFRHVDFCYGGGEEVFHGLNLTVEAGEYVALVGASGVGKTTLCALIPRFYEPQKGQILLDGIPVEKLPLSTLRKSIGIVQQDVYLFHGTVAENIAYGRPDASREEIVAAAKQAGAHEFIEKLPGGYEADIGPHGVKLSGGQKQRLSIARVFLKDPAILIFDEATSALDTYSEKVVQHSLEQLAKQRTTLVIAHRLSTVLGAGCILVLDENGVCERGTHKELIARGGVYASLYKASMEL</sequence>
<dbReference type="SUPFAM" id="SSF90123">
    <property type="entry name" value="ABC transporter transmembrane region"/>
    <property type="match status" value="1"/>
</dbReference>
<feature type="transmembrane region" description="Helical" evidence="7">
    <location>
        <begin position="166"/>
        <end position="183"/>
    </location>
</feature>
<keyword evidence="11" id="KW-1185">Reference proteome</keyword>
<comment type="caution">
    <text evidence="10">The sequence shown here is derived from an EMBL/GenBank/DDBJ whole genome shotgun (WGS) entry which is preliminary data.</text>
</comment>
<dbReference type="PROSITE" id="PS50929">
    <property type="entry name" value="ABC_TM1F"/>
    <property type="match status" value="1"/>
</dbReference>
<dbReference type="Gene3D" id="1.20.1560.10">
    <property type="entry name" value="ABC transporter type 1, transmembrane domain"/>
    <property type="match status" value="1"/>
</dbReference>
<dbReference type="InterPro" id="IPR039421">
    <property type="entry name" value="Type_1_exporter"/>
</dbReference>
<dbReference type="SUPFAM" id="SSF52540">
    <property type="entry name" value="P-loop containing nucleoside triphosphate hydrolases"/>
    <property type="match status" value="1"/>
</dbReference>
<dbReference type="GO" id="GO:0005886">
    <property type="term" value="C:plasma membrane"/>
    <property type="evidence" value="ECO:0007669"/>
    <property type="project" value="UniProtKB-SubCell"/>
</dbReference>
<proteinExistence type="predicted"/>
<feature type="transmembrane region" description="Helical" evidence="7">
    <location>
        <begin position="61"/>
        <end position="82"/>
    </location>
</feature>
<evidence type="ECO:0000256" key="6">
    <source>
        <dbReference type="ARBA" id="ARBA00023136"/>
    </source>
</evidence>
<organism evidence="10 11">
    <name type="scientific">Parablautia intestinalis</name>
    <dbReference type="NCBI Taxonomy" id="2320100"/>
    <lineage>
        <taxon>Bacteria</taxon>
        <taxon>Bacillati</taxon>
        <taxon>Bacillota</taxon>
        <taxon>Clostridia</taxon>
        <taxon>Lachnospirales</taxon>
        <taxon>Lachnospiraceae</taxon>
        <taxon>Parablautia</taxon>
    </lineage>
</organism>
<dbReference type="PANTHER" id="PTHR43394:SF1">
    <property type="entry name" value="ATP-BINDING CASSETTE SUB-FAMILY B MEMBER 10, MITOCHONDRIAL"/>
    <property type="match status" value="1"/>
</dbReference>
<evidence type="ECO:0000259" key="9">
    <source>
        <dbReference type="PROSITE" id="PS50929"/>
    </source>
</evidence>
<dbReference type="OrthoDB" id="9770415at2"/>
<dbReference type="EMBL" id="RAYQ01000016">
    <property type="protein sequence ID" value="RKI90164.1"/>
    <property type="molecule type" value="Genomic_DNA"/>
</dbReference>
<accession>A0A3A9AGG4</accession>
<dbReference type="GO" id="GO:0005524">
    <property type="term" value="F:ATP binding"/>
    <property type="evidence" value="ECO:0007669"/>
    <property type="project" value="UniProtKB-KW"/>
</dbReference>
<gene>
    <name evidence="10" type="ORF">D7V94_14980</name>
</gene>
<feature type="transmembrane region" description="Helical" evidence="7">
    <location>
        <begin position="248"/>
        <end position="269"/>
    </location>
</feature>
<feature type="domain" description="ABC transmembrane type-1" evidence="9">
    <location>
        <begin position="23"/>
        <end position="307"/>
    </location>
</feature>